<dbReference type="Proteomes" id="UP000516173">
    <property type="component" value="Chromosome"/>
</dbReference>
<dbReference type="GeneID" id="80348166"/>
<keyword evidence="5" id="KW-1185">Reference proteome</keyword>
<dbReference type="InterPro" id="IPR025736">
    <property type="entry name" value="PucR_C-HTH_dom"/>
</dbReference>
<evidence type="ECO:0000256" key="1">
    <source>
        <dbReference type="SAM" id="MobiDB-lite"/>
    </source>
</evidence>
<dbReference type="Pfam" id="PF14361">
    <property type="entry name" value="RsbRD_N"/>
    <property type="match status" value="1"/>
</dbReference>
<dbReference type="Gene3D" id="1.10.10.2840">
    <property type="entry name" value="PucR C-terminal helix-turn-helix domain"/>
    <property type="match status" value="1"/>
</dbReference>
<dbReference type="Pfam" id="PF13556">
    <property type="entry name" value="HTH_30"/>
    <property type="match status" value="1"/>
</dbReference>
<dbReference type="EMBL" id="AP023396">
    <property type="protein sequence ID" value="BCK55870.1"/>
    <property type="molecule type" value="Genomic_DNA"/>
</dbReference>
<evidence type="ECO:0000313" key="5">
    <source>
        <dbReference type="Proteomes" id="UP000516173"/>
    </source>
</evidence>
<dbReference type="PANTHER" id="PTHR33744:SF1">
    <property type="entry name" value="DNA-BINDING TRANSCRIPTIONAL ACTIVATOR ADER"/>
    <property type="match status" value="1"/>
</dbReference>
<dbReference type="InterPro" id="IPR051448">
    <property type="entry name" value="CdaR-like_regulators"/>
</dbReference>
<sequence length="365" mass="39777">MSSPPRRHEIPSPTAHSSPHSEAVRLAHDFAALSLRGEPATGSLRRFDEAAHRWAHTGVSFDVVHHAVWEGTRDAVDRFVAETPGPPDTAAAAAQVRRTLETIHTMTVAAYHAFRREVQTRSAVTTAAEQALTVALLRGDEARAARQLGALSGADAYHVLAVRFSQPPDRPADAVWSRLSAELKQRCDTPVLSVSGRAGATFLVPEYAVPDDRMDDVLAAAAAAAGITVTATLVRADRDQVTDAHTRAHELLELACAAGHGPGLRRFRDLVVEYQVTRPGLARDRLLAILDPLTAQPELLDTLARHIHNELNRTRTAQELGVHANTVDHRLRRVRQLTGYDPNQLADLCTLRAALIIRAVRPTRS</sequence>
<evidence type="ECO:0000259" key="3">
    <source>
        <dbReference type="Pfam" id="PF14361"/>
    </source>
</evidence>
<dbReference type="RefSeq" id="WP_187683041.1">
    <property type="nucleotide sequence ID" value="NZ_AP023396.1"/>
</dbReference>
<dbReference type="InterPro" id="IPR042070">
    <property type="entry name" value="PucR_C-HTH_sf"/>
</dbReference>
<feature type="compositionally biased region" description="Basic and acidic residues" evidence="1">
    <location>
        <begin position="1"/>
        <end position="10"/>
    </location>
</feature>
<dbReference type="InterPro" id="IPR025751">
    <property type="entry name" value="RsbRD_N_dom"/>
</dbReference>
<feature type="domain" description="RsbT co-antagonist protein RsbRD N-terminal" evidence="3">
    <location>
        <begin position="26"/>
        <end position="120"/>
    </location>
</feature>
<reference evidence="4 5" key="1">
    <citation type="submission" date="2020-08" db="EMBL/GenBank/DDBJ databases">
        <title>Genome Sequencing of Nocardia wallacei strain FMUON74 and assembly.</title>
        <authorList>
            <person name="Toyokawa M."/>
            <person name="Uesaka K."/>
        </authorList>
    </citation>
    <scope>NUCLEOTIDE SEQUENCE [LARGE SCALE GENOMIC DNA]</scope>
    <source>
        <strain evidence="4 5">FMUON74</strain>
    </source>
</reference>
<proteinExistence type="predicted"/>
<accession>A0A7G1KLE8</accession>
<evidence type="ECO:0000259" key="2">
    <source>
        <dbReference type="Pfam" id="PF13556"/>
    </source>
</evidence>
<feature type="domain" description="PucR C-terminal helix-turn-helix" evidence="2">
    <location>
        <begin position="299"/>
        <end position="356"/>
    </location>
</feature>
<feature type="region of interest" description="Disordered" evidence="1">
    <location>
        <begin position="1"/>
        <end position="21"/>
    </location>
</feature>
<name>A0A7G1KLE8_9NOCA</name>
<dbReference type="KEGG" id="nwl:NWFMUON74_36420"/>
<organism evidence="4 5">
    <name type="scientific">Nocardia wallacei</name>
    <dbReference type="NCBI Taxonomy" id="480035"/>
    <lineage>
        <taxon>Bacteria</taxon>
        <taxon>Bacillati</taxon>
        <taxon>Actinomycetota</taxon>
        <taxon>Actinomycetes</taxon>
        <taxon>Mycobacteriales</taxon>
        <taxon>Nocardiaceae</taxon>
        <taxon>Nocardia</taxon>
    </lineage>
</organism>
<protein>
    <submittedName>
        <fullName evidence="4">Transcriptional regulator</fullName>
    </submittedName>
</protein>
<dbReference type="AlphaFoldDB" id="A0A7G1KLE8"/>
<gene>
    <name evidence="4" type="ORF">NWFMUON74_36420</name>
</gene>
<evidence type="ECO:0000313" key="4">
    <source>
        <dbReference type="EMBL" id="BCK55870.1"/>
    </source>
</evidence>
<dbReference type="PANTHER" id="PTHR33744">
    <property type="entry name" value="CARBOHYDRATE DIACID REGULATOR"/>
    <property type="match status" value="1"/>
</dbReference>